<accession>A0AAV5A6H1</accession>
<dbReference type="AlphaFoldDB" id="A0AAV5A6H1"/>
<sequence>MPLPDTLPPEIWHKILENGQRFSPYDYRAMLAVAPQTVAKGMHDAAFARLFNYCYFETSKEDDLHELISKLTKYLLPDSMPRRAAIRYLSVRIYTDPSDPNNAQNTDHSGALSKVEDCGLYPVYLVGSELSNSPVICDVLMALPNITELRCRQVSLEILQFGVHNFDFTNETTQHMEEYDVALCSEAFTHMLLLLKNLKFLKLMGYTFFLDHPALRLEPLPKLEILVIQSAYTVPITELLRLKEIAPQIEFASLHGGIIWLQNKDKHEPQKIDYRHPMYRNSSTLFMKYNDAFVRTFVFYAS</sequence>
<organism evidence="1 2">
    <name type="scientific">Clathrus columnatus</name>
    <dbReference type="NCBI Taxonomy" id="1419009"/>
    <lineage>
        <taxon>Eukaryota</taxon>
        <taxon>Fungi</taxon>
        <taxon>Dikarya</taxon>
        <taxon>Basidiomycota</taxon>
        <taxon>Agaricomycotina</taxon>
        <taxon>Agaricomycetes</taxon>
        <taxon>Phallomycetidae</taxon>
        <taxon>Phallales</taxon>
        <taxon>Clathraceae</taxon>
        <taxon>Clathrus</taxon>
    </lineage>
</organism>
<gene>
    <name evidence="1" type="ORF">Clacol_003484</name>
</gene>
<dbReference type="EMBL" id="BPWL01000004">
    <property type="protein sequence ID" value="GJJ09262.1"/>
    <property type="molecule type" value="Genomic_DNA"/>
</dbReference>
<evidence type="ECO:0000313" key="1">
    <source>
        <dbReference type="EMBL" id="GJJ09262.1"/>
    </source>
</evidence>
<dbReference type="Proteomes" id="UP001050691">
    <property type="component" value="Unassembled WGS sequence"/>
</dbReference>
<proteinExistence type="predicted"/>
<reference evidence="1" key="1">
    <citation type="submission" date="2021-10" db="EMBL/GenBank/DDBJ databases">
        <title>De novo Genome Assembly of Clathrus columnatus (Basidiomycota, Fungi) Using Illumina and Nanopore Sequence Data.</title>
        <authorList>
            <person name="Ogiso-Tanaka E."/>
            <person name="Itagaki H."/>
            <person name="Hosoya T."/>
            <person name="Hosaka K."/>
        </authorList>
    </citation>
    <scope>NUCLEOTIDE SEQUENCE</scope>
    <source>
        <strain evidence="1">MO-923</strain>
    </source>
</reference>
<protein>
    <submittedName>
        <fullName evidence="1">Uncharacterized protein</fullName>
    </submittedName>
</protein>
<comment type="caution">
    <text evidence="1">The sequence shown here is derived from an EMBL/GenBank/DDBJ whole genome shotgun (WGS) entry which is preliminary data.</text>
</comment>
<evidence type="ECO:0000313" key="2">
    <source>
        <dbReference type="Proteomes" id="UP001050691"/>
    </source>
</evidence>
<keyword evidence="2" id="KW-1185">Reference proteome</keyword>
<name>A0AAV5A6H1_9AGAM</name>